<keyword evidence="4 10" id="KW-0997">Cell inner membrane</keyword>
<name>D5CNX5_SIDLE</name>
<dbReference type="AlphaFoldDB" id="D5CNX5"/>
<evidence type="ECO:0000256" key="3">
    <source>
        <dbReference type="ARBA" id="ARBA00022475"/>
    </source>
</evidence>
<accession>D5CNX5</accession>
<comment type="subcellular location">
    <subcellularLocation>
        <location evidence="10">Cell inner membrane</location>
        <topology evidence="10">Single-pass membrane protein</topology>
    </subcellularLocation>
    <subcellularLocation>
        <location evidence="1">Cell membrane</location>
        <topology evidence="1">Single-pass membrane protein</topology>
    </subcellularLocation>
</comment>
<evidence type="ECO:0000313" key="11">
    <source>
        <dbReference type="EMBL" id="ADE12896.1"/>
    </source>
</evidence>
<comment type="similarity">
    <text evidence="10">Belongs to the TatA/E family.</text>
</comment>
<dbReference type="NCBIfam" id="TIGR01411">
    <property type="entry name" value="tatAE"/>
    <property type="match status" value="1"/>
</dbReference>
<dbReference type="KEGG" id="slt:Slit_2671"/>
<dbReference type="GO" id="GO:0043953">
    <property type="term" value="P:protein transport by the Tat complex"/>
    <property type="evidence" value="ECO:0007669"/>
    <property type="project" value="UniProtKB-UniRule"/>
</dbReference>
<evidence type="ECO:0000313" key="12">
    <source>
        <dbReference type="Proteomes" id="UP000001625"/>
    </source>
</evidence>
<evidence type="ECO:0000256" key="5">
    <source>
        <dbReference type="ARBA" id="ARBA00022692"/>
    </source>
</evidence>
<dbReference type="HAMAP" id="MF_00236">
    <property type="entry name" value="TatA_E"/>
    <property type="match status" value="1"/>
</dbReference>
<dbReference type="Proteomes" id="UP000001625">
    <property type="component" value="Chromosome"/>
</dbReference>
<evidence type="ECO:0000256" key="9">
    <source>
        <dbReference type="ARBA" id="ARBA00023136"/>
    </source>
</evidence>
<organism evidence="11 12">
    <name type="scientific">Sideroxydans lithotrophicus (strain ES-1)</name>
    <dbReference type="NCBI Taxonomy" id="580332"/>
    <lineage>
        <taxon>Bacteria</taxon>
        <taxon>Pseudomonadati</taxon>
        <taxon>Pseudomonadota</taxon>
        <taxon>Betaproteobacteria</taxon>
        <taxon>Nitrosomonadales</taxon>
        <taxon>Gallionellaceae</taxon>
        <taxon>Sideroxydans</taxon>
    </lineage>
</organism>
<dbReference type="EMBL" id="CP001965">
    <property type="protein sequence ID" value="ADE12896.1"/>
    <property type="molecule type" value="Genomic_DNA"/>
</dbReference>
<keyword evidence="5 10" id="KW-0812">Transmembrane</keyword>
<sequence>MGSFSIWHWLIVLLAVVLIFGTKKLRSVGSDLGGAVKGFKDGMKSDPPGQLNDRG</sequence>
<evidence type="ECO:0000256" key="7">
    <source>
        <dbReference type="ARBA" id="ARBA00022989"/>
    </source>
</evidence>
<evidence type="ECO:0000256" key="10">
    <source>
        <dbReference type="HAMAP-Rule" id="MF_00236"/>
    </source>
</evidence>
<dbReference type="InterPro" id="IPR003369">
    <property type="entry name" value="TatA/B/E"/>
</dbReference>
<protein>
    <recommendedName>
        <fullName evidence="10">Sec-independent protein translocase protein TatA</fullName>
    </recommendedName>
</protein>
<feature type="transmembrane region" description="Helical" evidence="10">
    <location>
        <begin position="6"/>
        <end position="22"/>
    </location>
</feature>
<dbReference type="eggNOG" id="COG1826">
    <property type="taxonomic scope" value="Bacteria"/>
</dbReference>
<dbReference type="STRING" id="580332.Slit_2671"/>
<keyword evidence="3 10" id="KW-1003">Cell membrane</keyword>
<comment type="function">
    <text evidence="10">Part of the twin-arginine translocation (Tat) system that transports large folded proteins containing a characteristic twin-arginine motif in their signal peptide across membranes. TatA could form the protein-conducting channel of the Tat system.</text>
</comment>
<keyword evidence="2 10" id="KW-0813">Transport</keyword>
<comment type="subunit">
    <text evidence="10">The Tat system comprises two distinct complexes: a TatABC complex, containing multiple copies of TatA, TatB and TatC subunits, and a separate TatA complex, containing only TatA subunits. Substrates initially bind to the TatABC complex, which probably triggers association of the separate TatA complex to form the active translocon.</text>
</comment>
<gene>
    <name evidence="10" type="primary">tatA</name>
    <name evidence="11" type="ordered locus">Slit_2671</name>
</gene>
<dbReference type="OrthoDB" id="7066617at2"/>
<dbReference type="InterPro" id="IPR006312">
    <property type="entry name" value="TatA/E"/>
</dbReference>
<dbReference type="GO" id="GO:0033281">
    <property type="term" value="C:TAT protein transport complex"/>
    <property type="evidence" value="ECO:0007669"/>
    <property type="project" value="UniProtKB-UniRule"/>
</dbReference>
<proteinExistence type="inferred from homology"/>
<evidence type="ECO:0000256" key="2">
    <source>
        <dbReference type="ARBA" id="ARBA00022448"/>
    </source>
</evidence>
<dbReference type="PANTHER" id="PTHR42982:SF1">
    <property type="entry name" value="SEC-INDEPENDENT PROTEIN TRANSLOCASE PROTEIN TATA"/>
    <property type="match status" value="1"/>
</dbReference>
<evidence type="ECO:0000256" key="4">
    <source>
        <dbReference type="ARBA" id="ARBA00022519"/>
    </source>
</evidence>
<dbReference type="NCBIfam" id="NF002813">
    <property type="entry name" value="PRK02958.1"/>
    <property type="match status" value="1"/>
</dbReference>
<keyword evidence="12" id="KW-1185">Reference proteome</keyword>
<dbReference type="PANTHER" id="PTHR42982">
    <property type="entry name" value="SEC-INDEPENDENT PROTEIN TRANSLOCASE PROTEIN TATA"/>
    <property type="match status" value="1"/>
</dbReference>
<evidence type="ECO:0000256" key="1">
    <source>
        <dbReference type="ARBA" id="ARBA00004162"/>
    </source>
</evidence>
<keyword evidence="8 10" id="KW-0811">Translocation</keyword>
<dbReference type="RefSeq" id="WP_013030794.1">
    <property type="nucleotide sequence ID" value="NC_013959.1"/>
</dbReference>
<keyword evidence="9 10" id="KW-0472">Membrane</keyword>
<evidence type="ECO:0000256" key="6">
    <source>
        <dbReference type="ARBA" id="ARBA00022927"/>
    </source>
</evidence>
<dbReference type="Pfam" id="PF02416">
    <property type="entry name" value="TatA_B_E"/>
    <property type="match status" value="1"/>
</dbReference>
<keyword evidence="7 10" id="KW-1133">Transmembrane helix</keyword>
<evidence type="ECO:0000256" key="8">
    <source>
        <dbReference type="ARBA" id="ARBA00023010"/>
    </source>
</evidence>
<keyword evidence="6 10" id="KW-0653">Protein transport</keyword>
<dbReference type="HOGENOM" id="CLU_086034_5_3_4"/>
<dbReference type="Gene3D" id="1.20.5.3310">
    <property type="match status" value="1"/>
</dbReference>
<dbReference type="GO" id="GO:0008320">
    <property type="term" value="F:protein transmembrane transporter activity"/>
    <property type="evidence" value="ECO:0007669"/>
    <property type="project" value="UniProtKB-UniRule"/>
</dbReference>
<reference evidence="11 12" key="1">
    <citation type="submission" date="2010-03" db="EMBL/GenBank/DDBJ databases">
        <title>Complete sequence of Sideroxydans lithotrophicus ES-1.</title>
        <authorList>
            <consortium name="US DOE Joint Genome Institute"/>
            <person name="Lucas S."/>
            <person name="Copeland A."/>
            <person name="Lapidus A."/>
            <person name="Cheng J.-F."/>
            <person name="Bruce D."/>
            <person name="Goodwin L."/>
            <person name="Pitluck S."/>
            <person name="Munk A.C."/>
            <person name="Detter J.C."/>
            <person name="Han C."/>
            <person name="Tapia R."/>
            <person name="Larimer F."/>
            <person name="Land M."/>
            <person name="Hauser L."/>
            <person name="Kyrpides N."/>
            <person name="Ivanova N."/>
            <person name="Emerson D."/>
            <person name="Woyke T."/>
        </authorList>
    </citation>
    <scope>NUCLEOTIDE SEQUENCE [LARGE SCALE GENOMIC DNA]</scope>
    <source>
        <strain evidence="11 12">ES-1</strain>
    </source>
</reference>